<feature type="region of interest" description="Disordered" evidence="7">
    <location>
        <begin position="617"/>
        <end position="647"/>
    </location>
</feature>
<keyword evidence="6" id="KW-0472">Membrane</keyword>
<evidence type="ECO:0000313" key="11">
    <source>
        <dbReference type="Proteomes" id="UP000276776"/>
    </source>
</evidence>
<dbReference type="PANTHER" id="PTHR13402">
    <property type="entry name" value="RGPR-RELATED"/>
    <property type="match status" value="1"/>
</dbReference>
<dbReference type="PANTHER" id="PTHR13402:SF6">
    <property type="entry name" value="SECRETORY 16, ISOFORM I"/>
    <property type="match status" value="1"/>
</dbReference>
<evidence type="ECO:0000259" key="9">
    <source>
        <dbReference type="Pfam" id="PF12932"/>
    </source>
</evidence>
<dbReference type="Pfam" id="PF12931">
    <property type="entry name" value="TPR_Sec16"/>
    <property type="match status" value="1"/>
</dbReference>
<evidence type="ECO:0000256" key="3">
    <source>
        <dbReference type="ARBA" id="ARBA00022448"/>
    </source>
</evidence>
<dbReference type="InterPro" id="IPR024340">
    <property type="entry name" value="Sec16_CCD"/>
</dbReference>
<dbReference type="Gene3D" id="1.25.40.1030">
    <property type="match status" value="1"/>
</dbReference>
<keyword evidence="11" id="KW-1185">Reference proteome</keyword>
<comment type="subcellular location">
    <subcellularLocation>
        <location evidence="1">Endoplasmic reticulum</location>
    </subcellularLocation>
    <subcellularLocation>
        <location evidence="6">Golgi apparatus membrane</location>
    </subcellularLocation>
</comment>
<organism evidence="12">
    <name type="scientific">Thelazia callipaeda</name>
    <name type="common">Oriental eyeworm</name>
    <name type="synonym">Parasitic nematode</name>
    <dbReference type="NCBI Taxonomy" id="103827"/>
    <lineage>
        <taxon>Eukaryota</taxon>
        <taxon>Metazoa</taxon>
        <taxon>Ecdysozoa</taxon>
        <taxon>Nematoda</taxon>
        <taxon>Chromadorea</taxon>
        <taxon>Rhabditida</taxon>
        <taxon>Spirurina</taxon>
        <taxon>Spiruromorpha</taxon>
        <taxon>Thelazioidea</taxon>
        <taxon>Thelaziidae</taxon>
        <taxon>Thelazia</taxon>
    </lineage>
</organism>
<protein>
    <recommendedName>
        <fullName evidence="6">Protein transport protein sec16</fullName>
    </recommendedName>
</protein>
<dbReference type="CDD" id="cd09233">
    <property type="entry name" value="ACE1-Sec16-like"/>
    <property type="match status" value="1"/>
</dbReference>
<reference evidence="10 11" key="2">
    <citation type="submission" date="2018-11" db="EMBL/GenBank/DDBJ databases">
        <authorList>
            <consortium name="Pathogen Informatics"/>
        </authorList>
    </citation>
    <scope>NUCLEOTIDE SEQUENCE [LARGE SCALE GENOMIC DNA]</scope>
</reference>
<dbReference type="Proteomes" id="UP000276776">
    <property type="component" value="Unassembled WGS sequence"/>
</dbReference>
<dbReference type="GO" id="GO:0000139">
    <property type="term" value="C:Golgi membrane"/>
    <property type="evidence" value="ECO:0007669"/>
    <property type="project" value="UniProtKB-SubCell"/>
</dbReference>
<comment type="similarity">
    <text evidence="2 6">Belongs to the SEC16 family.</text>
</comment>
<feature type="domain" description="Sec16 Sec23-binding" evidence="8">
    <location>
        <begin position="277"/>
        <end position="505"/>
    </location>
</feature>
<sequence>MRYSAMPITAPNEFYYFGVIQLPQVSIEYIMRRIPPPPEYYGLPPVEKAAYLFYCLLYQHHYHPVDLFHKKFNREYFSYMCEGDSAEIALWKICKHTQEEFLAKRSANHLKAYEMSQKQLFSDDRETLDSRFSFSGFHFLSWSRPFTCVQLLLDVKNSETVLEIRDMRSLIVDQKLLYVVSAIESFRGPLVPGFTQTHSVLLYIQRQIDIILKSEAYLNSGANDCLLMWQLLEMLVQQQGRVTGPDLSRLLMNGCHVIEHRRNENQVDPKAYDRFTQFLLGGHVKEALDSAMKDGLYSDAMILARRIAINEPHELDKVETAFLSHRSDLNPVMTLLAVANGQSASVLTNPPVDDANSWRPHAAIILANLNTPAAFGAVYQLGHALGRREMHIAADFCYLAVSLLAPSYNPFSPCFESRQHITLIHATLPGDGALNFESLNGFSVIDLHATEIFQFATKLADGWISQNLNRSIAYQMHRLEYTEMVSEFGNSVDAFRYCVEIARDIWNRCHEINIKHLERLYELAESLIDERRKRIQAVEGVLSCISEEVDTVPDLTEVISLHLLINFQHGHGSGIFSKLKATIAKAIPASNEMILPDDKNPSIVWDPKLNRYVGEGIEEKSVPEPPPSVKSNSEAVNGPSSGRIGGLTAARLSGGSRYFNPLIETLPSKPVAQTLPLLPPTLVTASFGFIPSTPGILIQDSRS</sequence>
<keyword evidence="4 6" id="KW-0256">Endoplasmic reticulum</keyword>
<keyword evidence="6" id="KW-0333">Golgi apparatus</keyword>
<keyword evidence="6" id="KW-0653">Protein transport</keyword>
<keyword evidence="5 6" id="KW-0931">ER-Golgi transport</keyword>
<feature type="domain" description="Sec16 central conserved" evidence="9">
    <location>
        <begin position="154"/>
        <end position="240"/>
    </location>
</feature>
<evidence type="ECO:0000313" key="10">
    <source>
        <dbReference type="EMBL" id="VDN04648.1"/>
    </source>
</evidence>
<dbReference type="InterPro" id="IPR024298">
    <property type="entry name" value="Sec16_Sec23-bd"/>
</dbReference>
<evidence type="ECO:0000256" key="1">
    <source>
        <dbReference type="ARBA" id="ARBA00004240"/>
    </source>
</evidence>
<dbReference type="OMA" id="RCHEINI"/>
<dbReference type="STRING" id="103827.A0A0N5D2U9"/>
<dbReference type="Pfam" id="PF12932">
    <property type="entry name" value="Sec16"/>
    <property type="match status" value="1"/>
</dbReference>
<evidence type="ECO:0000313" key="12">
    <source>
        <dbReference type="WBParaSite" id="TCLT_0000722301-mRNA-1"/>
    </source>
</evidence>
<dbReference type="GO" id="GO:0070971">
    <property type="term" value="C:endoplasmic reticulum exit site"/>
    <property type="evidence" value="ECO:0007669"/>
    <property type="project" value="UniProtKB-ARBA"/>
</dbReference>
<gene>
    <name evidence="10" type="ORF">TCLT_LOCUS7212</name>
</gene>
<evidence type="ECO:0000256" key="6">
    <source>
        <dbReference type="RuleBase" id="RU364101"/>
    </source>
</evidence>
<dbReference type="GO" id="GO:0012507">
    <property type="term" value="C:ER to Golgi transport vesicle membrane"/>
    <property type="evidence" value="ECO:0007669"/>
    <property type="project" value="TreeGrafter"/>
</dbReference>
<keyword evidence="3 6" id="KW-0813">Transport</keyword>
<dbReference type="GO" id="GO:0007030">
    <property type="term" value="P:Golgi organization"/>
    <property type="evidence" value="ECO:0007669"/>
    <property type="project" value="TreeGrafter"/>
</dbReference>
<dbReference type="OrthoDB" id="8918678at2759"/>
<dbReference type="GO" id="GO:0070973">
    <property type="term" value="P:protein localization to endoplasmic reticulum exit site"/>
    <property type="evidence" value="ECO:0007669"/>
    <property type="project" value="TreeGrafter"/>
</dbReference>
<dbReference type="GO" id="GO:0016192">
    <property type="term" value="P:vesicle-mediated transport"/>
    <property type="evidence" value="ECO:0007669"/>
    <property type="project" value="UniProtKB-KW"/>
</dbReference>
<dbReference type="GO" id="GO:0015031">
    <property type="term" value="P:protein transport"/>
    <property type="evidence" value="ECO:0007669"/>
    <property type="project" value="UniProtKB-KW"/>
</dbReference>
<name>A0A0N5D2U9_THECL</name>
<dbReference type="WBParaSite" id="TCLT_0000722301-mRNA-1">
    <property type="protein sequence ID" value="TCLT_0000722301-mRNA-1"/>
    <property type="gene ID" value="TCLT_0000722301"/>
</dbReference>
<evidence type="ECO:0000256" key="5">
    <source>
        <dbReference type="ARBA" id="ARBA00022892"/>
    </source>
</evidence>
<dbReference type="EMBL" id="UYYF01004485">
    <property type="protein sequence ID" value="VDN04648.1"/>
    <property type="molecule type" value="Genomic_DNA"/>
</dbReference>
<evidence type="ECO:0000256" key="4">
    <source>
        <dbReference type="ARBA" id="ARBA00022824"/>
    </source>
</evidence>
<proteinExistence type="inferred from homology"/>
<evidence type="ECO:0000259" key="8">
    <source>
        <dbReference type="Pfam" id="PF12931"/>
    </source>
</evidence>
<dbReference type="AlphaFoldDB" id="A0A0N5D2U9"/>
<accession>A0A0N5D2U9</accession>
<reference evidence="12" key="1">
    <citation type="submission" date="2016-04" db="UniProtKB">
        <authorList>
            <consortium name="WormBaseParasite"/>
        </authorList>
    </citation>
    <scope>IDENTIFICATION</scope>
</reference>
<evidence type="ECO:0000256" key="7">
    <source>
        <dbReference type="SAM" id="MobiDB-lite"/>
    </source>
</evidence>
<evidence type="ECO:0000256" key="2">
    <source>
        <dbReference type="ARBA" id="ARBA00005927"/>
    </source>
</evidence>